<keyword evidence="1" id="KW-0175">Coiled coil</keyword>
<gene>
    <name evidence="3" type="ORF">B0H63DRAFT_211116</name>
</gene>
<reference evidence="3" key="2">
    <citation type="submission" date="2023-06" db="EMBL/GenBank/DDBJ databases">
        <authorList>
            <consortium name="Lawrence Berkeley National Laboratory"/>
            <person name="Haridas S."/>
            <person name="Hensen N."/>
            <person name="Bonometti L."/>
            <person name="Westerberg I."/>
            <person name="Brannstrom I.O."/>
            <person name="Guillou S."/>
            <person name="Cros-Aarteil S."/>
            <person name="Calhoun S."/>
            <person name="Kuo A."/>
            <person name="Mondo S."/>
            <person name="Pangilinan J."/>
            <person name="Riley R."/>
            <person name="LaButti K."/>
            <person name="Andreopoulos B."/>
            <person name="Lipzen A."/>
            <person name="Chen C."/>
            <person name="Yanf M."/>
            <person name="Daum C."/>
            <person name="Ng V."/>
            <person name="Clum A."/>
            <person name="Steindorff A."/>
            <person name="Ohm R."/>
            <person name="Martin F."/>
            <person name="Silar P."/>
            <person name="Natvig D."/>
            <person name="Lalanne C."/>
            <person name="Gautier V."/>
            <person name="Ament-velasquez S.L."/>
            <person name="Kruys A."/>
            <person name="Hutchinson M.I."/>
            <person name="Powell A.J."/>
            <person name="Barry K."/>
            <person name="Miller A.N."/>
            <person name="Grigoriev I.V."/>
            <person name="Debuchy R."/>
            <person name="Gladieux P."/>
            <person name="Thoren M.H."/>
            <person name="Johannesson H."/>
        </authorList>
    </citation>
    <scope>NUCLEOTIDE SEQUENCE</scope>
    <source>
        <strain evidence="3">CBS 232.78</strain>
    </source>
</reference>
<protein>
    <submittedName>
        <fullName evidence="3">Uncharacterized protein</fullName>
    </submittedName>
</protein>
<feature type="region of interest" description="Disordered" evidence="2">
    <location>
        <begin position="81"/>
        <end position="261"/>
    </location>
</feature>
<feature type="compositionally biased region" description="Polar residues" evidence="2">
    <location>
        <begin position="226"/>
        <end position="238"/>
    </location>
</feature>
<feature type="compositionally biased region" description="Basic and acidic residues" evidence="2">
    <location>
        <begin position="169"/>
        <end position="203"/>
    </location>
</feature>
<feature type="region of interest" description="Disordered" evidence="2">
    <location>
        <begin position="277"/>
        <end position="296"/>
    </location>
</feature>
<feature type="region of interest" description="Disordered" evidence="2">
    <location>
        <begin position="1"/>
        <end position="65"/>
    </location>
</feature>
<feature type="coiled-coil region" evidence="1">
    <location>
        <begin position="548"/>
        <end position="599"/>
    </location>
</feature>
<name>A0AAE0NHP8_9PEZI</name>
<dbReference type="AlphaFoldDB" id="A0AAE0NHP8"/>
<proteinExistence type="predicted"/>
<dbReference type="Proteomes" id="UP001285441">
    <property type="component" value="Unassembled WGS sequence"/>
</dbReference>
<accession>A0AAE0NHP8</accession>
<feature type="compositionally biased region" description="Basic and acidic residues" evidence="2">
    <location>
        <begin position="130"/>
        <end position="139"/>
    </location>
</feature>
<keyword evidence="4" id="KW-1185">Reference proteome</keyword>
<reference evidence="3" key="1">
    <citation type="journal article" date="2023" name="Mol. Phylogenet. Evol.">
        <title>Genome-scale phylogeny and comparative genomics of the fungal order Sordariales.</title>
        <authorList>
            <person name="Hensen N."/>
            <person name="Bonometti L."/>
            <person name="Westerberg I."/>
            <person name="Brannstrom I.O."/>
            <person name="Guillou S."/>
            <person name="Cros-Aarteil S."/>
            <person name="Calhoun S."/>
            <person name="Haridas S."/>
            <person name="Kuo A."/>
            <person name="Mondo S."/>
            <person name="Pangilinan J."/>
            <person name="Riley R."/>
            <person name="LaButti K."/>
            <person name="Andreopoulos B."/>
            <person name="Lipzen A."/>
            <person name="Chen C."/>
            <person name="Yan M."/>
            <person name="Daum C."/>
            <person name="Ng V."/>
            <person name="Clum A."/>
            <person name="Steindorff A."/>
            <person name="Ohm R.A."/>
            <person name="Martin F."/>
            <person name="Silar P."/>
            <person name="Natvig D.O."/>
            <person name="Lalanne C."/>
            <person name="Gautier V."/>
            <person name="Ament-Velasquez S.L."/>
            <person name="Kruys A."/>
            <person name="Hutchinson M.I."/>
            <person name="Powell A.J."/>
            <person name="Barry K."/>
            <person name="Miller A.N."/>
            <person name="Grigoriev I.V."/>
            <person name="Debuchy R."/>
            <person name="Gladieux P."/>
            <person name="Hiltunen Thoren M."/>
            <person name="Johannesson H."/>
        </authorList>
    </citation>
    <scope>NUCLEOTIDE SEQUENCE</scope>
    <source>
        <strain evidence="3">CBS 232.78</strain>
    </source>
</reference>
<dbReference type="EMBL" id="JAULSW010000005">
    <property type="protein sequence ID" value="KAK3381644.1"/>
    <property type="molecule type" value="Genomic_DNA"/>
</dbReference>
<feature type="compositionally biased region" description="Basic residues" evidence="2">
    <location>
        <begin position="25"/>
        <end position="46"/>
    </location>
</feature>
<evidence type="ECO:0000313" key="3">
    <source>
        <dbReference type="EMBL" id="KAK3381644.1"/>
    </source>
</evidence>
<sequence>MSPPQTRSRSAELAEFDTISVKPRTTGKRKSTKATKTLPQKKPKVQRPKDSASKPNAADVYDDFGEDADSVDLQALDVINNGAARSRSGIEIPLQQRRPLRNSKQKERKVEPAPTRDLPNATHHSSPSNKSDDTIRVRLLETIPEAVGAGSEGQRRPELEDEAENEQPPSHRGEDGENREVASEEGREGTGIDIWDLTRKPQQDDADDASDSDLFVDQHKDWSLSPEPQSSATKSEATINGLPLQRRPRRIPVPQPGVEQSSPLAYRDERAWPATSPTPIRWLSDNQSSPNMRSRDIGRRDDASLIIEDDEDAGPNISLSIRAPSTSEVQVTVEVSSSCIIRIRSLMGKEGWTNMGDKWSATLLNSTEPGKDTPATTRLGEKCFKQMVFLKKTVGDGYPGQFIVEQNNWLRTADKKLNKSMEEIEKVIDVICGDRLAVIGDSARDGQTNANLEVRQALTSDLAKSIIPMLALVLWSLFALGGKELGPNGHPQLLTEGVFTSSILKYMRKVTAWISRLDRVLMLELQKRPLEQVIEGREKTRQTIRRNRKMLRDLLDEWKDTLAEACREHYELVAGENNRHEAMERDRALKEAKDRAEEDELARADQQWAAMALSTQQIKGQLPLNKVKWEKSSSGLLPPSSRVSKGKGIAVDRRLWAPDDEKYLLRQLRLRNRELDLDDLEEIHDMLDYPVEDIRRKIEALKQSARSLSWERGLLVENWAV</sequence>
<evidence type="ECO:0000313" key="4">
    <source>
        <dbReference type="Proteomes" id="UP001285441"/>
    </source>
</evidence>
<comment type="caution">
    <text evidence="3">The sequence shown here is derived from an EMBL/GenBank/DDBJ whole genome shotgun (WGS) entry which is preliminary data.</text>
</comment>
<evidence type="ECO:0000256" key="1">
    <source>
        <dbReference type="SAM" id="Coils"/>
    </source>
</evidence>
<organism evidence="3 4">
    <name type="scientific">Podospora didyma</name>
    <dbReference type="NCBI Taxonomy" id="330526"/>
    <lineage>
        <taxon>Eukaryota</taxon>
        <taxon>Fungi</taxon>
        <taxon>Dikarya</taxon>
        <taxon>Ascomycota</taxon>
        <taxon>Pezizomycotina</taxon>
        <taxon>Sordariomycetes</taxon>
        <taxon>Sordariomycetidae</taxon>
        <taxon>Sordariales</taxon>
        <taxon>Podosporaceae</taxon>
        <taxon>Podospora</taxon>
    </lineage>
</organism>
<evidence type="ECO:0000256" key="2">
    <source>
        <dbReference type="SAM" id="MobiDB-lite"/>
    </source>
</evidence>